<dbReference type="EMBL" id="CP059894">
    <property type="protein sequence ID" value="QNJ93169.1"/>
    <property type="molecule type" value="Genomic_DNA"/>
</dbReference>
<feature type="transmembrane region" description="Helical" evidence="2">
    <location>
        <begin position="250"/>
        <end position="272"/>
    </location>
</feature>
<feature type="transmembrane region" description="Helical" evidence="2">
    <location>
        <begin position="284"/>
        <end position="304"/>
    </location>
</feature>
<feature type="transmembrane region" description="Helical" evidence="2">
    <location>
        <begin position="131"/>
        <end position="153"/>
    </location>
</feature>
<evidence type="ECO:0000256" key="2">
    <source>
        <dbReference type="SAM" id="Phobius"/>
    </source>
</evidence>
<dbReference type="RefSeq" id="WP_090361998.1">
    <property type="nucleotide sequence ID" value="NZ_CP059894.1"/>
</dbReference>
<feature type="domain" description="DUF4328" evidence="3">
    <location>
        <begin position="158"/>
        <end position="309"/>
    </location>
</feature>
<organism evidence="4 5">
    <name type="scientific">Mycolicibacterium fluoranthenivorans</name>
    <dbReference type="NCBI Taxonomy" id="258505"/>
    <lineage>
        <taxon>Bacteria</taxon>
        <taxon>Bacillati</taxon>
        <taxon>Actinomycetota</taxon>
        <taxon>Actinomycetes</taxon>
        <taxon>Mycobacteriales</taxon>
        <taxon>Mycobacteriaceae</taxon>
        <taxon>Mycolicibacterium</taxon>
    </lineage>
</organism>
<gene>
    <name evidence="4" type="ORF">HZU40_01950</name>
</gene>
<feature type="region of interest" description="Disordered" evidence="1">
    <location>
        <begin position="31"/>
        <end position="69"/>
    </location>
</feature>
<keyword evidence="2" id="KW-0812">Transmembrane</keyword>
<feature type="region of interest" description="Disordered" evidence="1">
    <location>
        <begin position="328"/>
        <end position="355"/>
    </location>
</feature>
<dbReference type="KEGG" id="mflu:HZU40_01950"/>
<feature type="transmembrane region" description="Helical" evidence="2">
    <location>
        <begin position="165"/>
        <end position="198"/>
    </location>
</feature>
<proteinExistence type="predicted"/>
<evidence type="ECO:0000256" key="1">
    <source>
        <dbReference type="SAM" id="MobiDB-lite"/>
    </source>
</evidence>
<evidence type="ECO:0000259" key="3">
    <source>
        <dbReference type="Pfam" id="PF14219"/>
    </source>
</evidence>
<keyword evidence="2" id="KW-0472">Membrane</keyword>
<evidence type="ECO:0000313" key="5">
    <source>
        <dbReference type="Proteomes" id="UP000515498"/>
    </source>
</evidence>
<protein>
    <submittedName>
        <fullName evidence="4">DUF4328 domain-containing protein</fullName>
    </submittedName>
</protein>
<dbReference type="AlphaFoldDB" id="A0A7G8PFQ3"/>
<name>A0A7G8PFQ3_9MYCO</name>
<feature type="transmembrane region" description="Helical" evidence="2">
    <location>
        <begin position="218"/>
        <end position="238"/>
    </location>
</feature>
<dbReference type="Proteomes" id="UP000515498">
    <property type="component" value="Chromosome"/>
</dbReference>
<accession>A0A7G8PFQ3</accession>
<evidence type="ECO:0000313" key="4">
    <source>
        <dbReference type="EMBL" id="QNJ93169.1"/>
    </source>
</evidence>
<feature type="compositionally biased region" description="Pro residues" evidence="1">
    <location>
        <begin position="34"/>
        <end position="44"/>
    </location>
</feature>
<reference evidence="4 5" key="1">
    <citation type="submission" date="2020-07" db="EMBL/GenBank/DDBJ databases">
        <title>Draft genome sequence of four isobutane-metabolizing strains capable of cometabolically degrading diverse ether contaminants.</title>
        <authorList>
            <person name="Chen W."/>
            <person name="Faulkner N."/>
            <person name="Smith C."/>
            <person name="Hyman M."/>
        </authorList>
    </citation>
    <scope>NUCLEOTIDE SEQUENCE [LARGE SCALE GENOMIC DNA]</scope>
    <source>
        <strain evidence="4 5">2A</strain>
    </source>
</reference>
<feature type="region of interest" description="Disordered" evidence="1">
    <location>
        <begin position="74"/>
        <end position="93"/>
    </location>
</feature>
<sequence>MIQVCAQCGTRWNVRDRQRVWCPRCRGTLLAPGALPPAAPPQQGPPDRRWGAPAAAPNRPQPGPLPQGFKWIAVRPGAAPPPRQPRRPLGPTPRYAGIPRWSLYDPAGEHTVDTTTGAGARSGPSATMVRATLITTMALLGFAVLMHIVRYALLLINRTVLLNPLLAAVVTWGGVVASVLAAFAVVVTAVVLTNWLIARRAAVFAHHGREDPRSKWQLWAGCLIPLVNLFWAPVYLIELSRAEGRTGLRITAWWIAWVLSTVVSVFSIATSFASDAQGIANNTVTTTIAYLLALATVVLVLEVFQGFERRPVDRPVKRWVMVATVPGAGRSEEESEEESTESAPAVEAEDQNPAA</sequence>
<feature type="compositionally biased region" description="Pro residues" evidence="1">
    <location>
        <begin position="78"/>
        <end position="91"/>
    </location>
</feature>
<keyword evidence="2" id="KW-1133">Transmembrane helix</keyword>
<dbReference type="InterPro" id="IPR025565">
    <property type="entry name" value="DUF4328"/>
</dbReference>
<dbReference type="Pfam" id="PF14219">
    <property type="entry name" value="DUF4328"/>
    <property type="match status" value="1"/>
</dbReference>